<sequence length="248" mass="25515">MAIQNPPPWGPYGAPPPPPPSIPAKDLRPRRLWYVVAALLGVVLAGVGGVLLVTAAKDAIDSVDAAHSFAGGESATYRFVQGETKAVYVSQTGRGHVECRIPGMRSGAMTRPDSTFRITAGGRTWERVFEVNPGGTGDYALTCTAQRPAEFALGDTPEVGATIGGIAAGVGCFVAALAATVTIVVVTAVRRGRHRRRLAAASAGPPQWGGPPPWGGQPQWGGPPPYNPAPGTPPPYNSAPGTPPPPGH</sequence>
<feature type="compositionally biased region" description="Pro residues" evidence="1">
    <location>
        <begin position="208"/>
        <end position="248"/>
    </location>
</feature>
<dbReference type="Proteomes" id="UP001500124">
    <property type="component" value="Unassembled WGS sequence"/>
</dbReference>
<reference evidence="4" key="1">
    <citation type="journal article" date="2019" name="Int. J. Syst. Evol. Microbiol.">
        <title>The Global Catalogue of Microorganisms (GCM) 10K type strain sequencing project: providing services to taxonomists for standard genome sequencing and annotation.</title>
        <authorList>
            <consortium name="The Broad Institute Genomics Platform"/>
            <consortium name="The Broad Institute Genome Sequencing Center for Infectious Disease"/>
            <person name="Wu L."/>
            <person name="Ma J."/>
        </authorList>
    </citation>
    <scope>NUCLEOTIDE SEQUENCE [LARGE SCALE GENOMIC DNA]</scope>
    <source>
        <strain evidence="4">JCM 18410</strain>
    </source>
</reference>
<feature type="region of interest" description="Disordered" evidence="1">
    <location>
        <begin position="197"/>
        <end position="248"/>
    </location>
</feature>
<keyword evidence="2" id="KW-1133">Transmembrane helix</keyword>
<gene>
    <name evidence="3" type="ORF">GCM10023336_51470</name>
</gene>
<evidence type="ECO:0008006" key="5">
    <source>
        <dbReference type="Google" id="ProtNLM"/>
    </source>
</evidence>
<evidence type="ECO:0000256" key="1">
    <source>
        <dbReference type="SAM" id="MobiDB-lite"/>
    </source>
</evidence>
<accession>A0ABP9KZ84</accession>
<feature type="transmembrane region" description="Helical" evidence="2">
    <location>
        <begin position="163"/>
        <end position="189"/>
    </location>
</feature>
<evidence type="ECO:0000313" key="3">
    <source>
        <dbReference type="EMBL" id="GAA5068375.1"/>
    </source>
</evidence>
<protein>
    <recommendedName>
        <fullName evidence="5">Serine/arginine repetitive matrix protein 2</fullName>
    </recommendedName>
</protein>
<feature type="region of interest" description="Disordered" evidence="1">
    <location>
        <begin position="1"/>
        <end position="23"/>
    </location>
</feature>
<evidence type="ECO:0000313" key="4">
    <source>
        <dbReference type="Proteomes" id="UP001500124"/>
    </source>
</evidence>
<dbReference type="RefSeq" id="WP_345670476.1">
    <property type="nucleotide sequence ID" value="NZ_BAABKC010000079.1"/>
</dbReference>
<dbReference type="EMBL" id="BAABKC010000079">
    <property type="protein sequence ID" value="GAA5068375.1"/>
    <property type="molecule type" value="Genomic_DNA"/>
</dbReference>
<organism evidence="3 4">
    <name type="scientific">Streptomyces similanensis</name>
    <dbReference type="NCBI Taxonomy" id="1274988"/>
    <lineage>
        <taxon>Bacteria</taxon>
        <taxon>Bacillati</taxon>
        <taxon>Actinomycetota</taxon>
        <taxon>Actinomycetes</taxon>
        <taxon>Kitasatosporales</taxon>
        <taxon>Streptomycetaceae</taxon>
        <taxon>Streptomyces</taxon>
    </lineage>
</organism>
<feature type="transmembrane region" description="Helical" evidence="2">
    <location>
        <begin position="32"/>
        <end position="53"/>
    </location>
</feature>
<keyword evidence="2" id="KW-0812">Transmembrane</keyword>
<keyword evidence="4" id="KW-1185">Reference proteome</keyword>
<name>A0ABP9KZ84_9ACTN</name>
<comment type="caution">
    <text evidence="3">The sequence shown here is derived from an EMBL/GenBank/DDBJ whole genome shotgun (WGS) entry which is preliminary data.</text>
</comment>
<keyword evidence="2" id="KW-0472">Membrane</keyword>
<feature type="compositionally biased region" description="Pro residues" evidence="1">
    <location>
        <begin position="1"/>
        <end position="22"/>
    </location>
</feature>
<proteinExistence type="predicted"/>
<evidence type="ECO:0000256" key="2">
    <source>
        <dbReference type="SAM" id="Phobius"/>
    </source>
</evidence>